<dbReference type="GO" id="GO:0010468">
    <property type="term" value="P:regulation of gene expression"/>
    <property type="evidence" value="ECO:0007669"/>
    <property type="project" value="TreeGrafter"/>
</dbReference>
<dbReference type="Pfam" id="PF00096">
    <property type="entry name" value="zf-C2H2"/>
    <property type="match status" value="1"/>
</dbReference>
<keyword evidence="3" id="KW-0677">Repeat</keyword>
<feature type="domain" description="C2H2-type" evidence="10">
    <location>
        <begin position="98"/>
        <end position="125"/>
    </location>
</feature>
<keyword evidence="12" id="KW-1185">Reference proteome</keyword>
<evidence type="ECO:0000259" key="10">
    <source>
        <dbReference type="PROSITE" id="PS50157"/>
    </source>
</evidence>
<feature type="compositionally biased region" description="Low complexity" evidence="9">
    <location>
        <begin position="133"/>
        <end position="142"/>
    </location>
</feature>
<name>A0A9N9TLB5_PHYSR</name>
<feature type="region of interest" description="Disordered" evidence="9">
    <location>
        <begin position="133"/>
        <end position="174"/>
    </location>
</feature>
<evidence type="ECO:0000256" key="8">
    <source>
        <dbReference type="PROSITE-ProRule" id="PRU00042"/>
    </source>
</evidence>
<dbReference type="PROSITE" id="PS50157">
    <property type="entry name" value="ZINC_FINGER_C2H2_2"/>
    <property type="match status" value="2"/>
</dbReference>
<dbReference type="Proteomes" id="UP001153712">
    <property type="component" value="Chromosome 2"/>
</dbReference>
<comment type="subcellular location">
    <subcellularLocation>
        <location evidence="1">Nucleus</location>
    </subcellularLocation>
</comment>
<keyword evidence="4 8" id="KW-0863">Zinc-finger</keyword>
<keyword evidence="6" id="KW-0238">DNA-binding</keyword>
<dbReference type="GO" id="GO:0008270">
    <property type="term" value="F:zinc ion binding"/>
    <property type="evidence" value="ECO:0007669"/>
    <property type="project" value="UniProtKB-KW"/>
</dbReference>
<accession>A0A9N9TLB5</accession>
<evidence type="ECO:0000256" key="4">
    <source>
        <dbReference type="ARBA" id="ARBA00022771"/>
    </source>
</evidence>
<organism evidence="11 12">
    <name type="scientific">Phyllotreta striolata</name>
    <name type="common">Striped flea beetle</name>
    <name type="synonym">Crioceris striolata</name>
    <dbReference type="NCBI Taxonomy" id="444603"/>
    <lineage>
        <taxon>Eukaryota</taxon>
        <taxon>Metazoa</taxon>
        <taxon>Ecdysozoa</taxon>
        <taxon>Arthropoda</taxon>
        <taxon>Hexapoda</taxon>
        <taxon>Insecta</taxon>
        <taxon>Pterygota</taxon>
        <taxon>Neoptera</taxon>
        <taxon>Endopterygota</taxon>
        <taxon>Coleoptera</taxon>
        <taxon>Polyphaga</taxon>
        <taxon>Cucujiformia</taxon>
        <taxon>Chrysomeloidea</taxon>
        <taxon>Chrysomelidae</taxon>
        <taxon>Galerucinae</taxon>
        <taxon>Alticini</taxon>
        <taxon>Phyllotreta</taxon>
    </lineage>
</organism>
<keyword evidence="7" id="KW-0539">Nucleus</keyword>
<dbReference type="PANTHER" id="PTHR16515">
    <property type="entry name" value="PR DOMAIN ZINC FINGER PROTEIN"/>
    <property type="match status" value="1"/>
</dbReference>
<dbReference type="PROSITE" id="PS00028">
    <property type="entry name" value="ZINC_FINGER_C2H2_1"/>
    <property type="match status" value="1"/>
</dbReference>
<reference evidence="11" key="1">
    <citation type="submission" date="2022-01" db="EMBL/GenBank/DDBJ databases">
        <authorList>
            <person name="King R."/>
        </authorList>
    </citation>
    <scope>NUCLEOTIDE SEQUENCE</scope>
</reference>
<dbReference type="InterPro" id="IPR050331">
    <property type="entry name" value="Zinc_finger"/>
</dbReference>
<feature type="domain" description="C2H2-type" evidence="10">
    <location>
        <begin position="322"/>
        <end position="349"/>
    </location>
</feature>
<dbReference type="GO" id="GO:0005634">
    <property type="term" value="C:nucleus"/>
    <property type="evidence" value="ECO:0007669"/>
    <property type="project" value="UniProtKB-SubCell"/>
</dbReference>
<evidence type="ECO:0000313" key="12">
    <source>
        <dbReference type="Proteomes" id="UP001153712"/>
    </source>
</evidence>
<dbReference type="OrthoDB" id="6155966at2759"/>
<evidence type="ECO:0000256" key="5">
    <source>
        <dbReference type="ARBA" id="ARBA00022833"/>
    </source>
</evidence>
<sequence length="371" mass="42306">MARKRGRCRKPIKSGEKIDKNINNNYINTPKEKAKKNNAKKTEVITKSTTNSCSYCGSLFSKRTTLQKHLNKCCKNTTNSLAFNIKTGHSQSNVHYSYSCQHCSKSFLRNSTYRTHVSICSTKNTTNEVIANTTSNTSCSNNPDETNRFSSSSSKSPKSDHKEQNETTTTCTNTSNTINVSQNIIIPVNKLLDKPDSDAQSTVLIDTDDSDVQIIQQKIPKYDLSIYDYDEDIDTAQVPSPTKNKCKICEYTADSPIELIKHKRTKHAQTEPVLVFPPEEVRKYFDWPDRSTCPLCGKQLKTRNYKSLFLRHLSVHTVGLAYECRICGKKFRRVDQLRGHENRHVVSYEEVRALKDAVYEDDVALRQHINM</sequence>
<dbReference type="InterPro" id="IPR013087">
    <property type="entry name" value="Znf_C2H2_type"/>
</dbReference>
<dbReference type="SMART" id="SM00355">
    <property type="entry name" value="ZnF_C2H2"/>
    <property type="match status" value="5"/>
</dbReference>
<evidence type="ECO:0000256" key="9">
    <source>
        <dbReference type="SAM" id="MobiDB-lite"/>
    </source>
</evidence>
<evidence type="ECO:0000256" key="6">
    <source>
        <dbReference type="ARBA" id="ARBA00023125"/>
    </source>
</evidence>
<keyword evidence="5" id="KW-0862">Zinc</keyword>
<dbReference type="AlphaFoldDB" id="A0A9N9TLB5"/>
<proteinExistence type="predicted"/>
<dbReference type="InterPro" id="IPR036236">
    <property type="entry name" value="Znf_C2H2_sf"/>
</dbReference>
<evidence type="ECO:0000256" key="3">
    <source>
        <dbReference type="ARBA" id="ARBA00022737"/>
    </source>
</evidence>
<evidence type="ECO:0000313" key="11">
    <source>
        <dbReference type="EMBL" id="CAG9858556.1"/>
    </source>
</evidence>
<evidence type="ECO:0000256" key="1">
    <source>
        <dbReference type="ARBA" id="ARBA00004123"/>
    </source>
</evidence>
<keyword evidence="2" id="KW-0479">Metal-binding</keyword>
<protein>
    <recommendedName>
        <fullName evidence="10">C2H2-type domain-containing protein</fullName>
    </recommendedName>
</protein>
<evidence type="ECO:0000256" key="2">
    <source>
        <dbReference type="ARBA" id="ARBA00022723"/>
    </source>
</evidence>
<dbReference type="EMBL" id="OU900095">
    <property type="protein sequence ID" value="CAG9858556.1"/>
    <property type="molecule type" value="Genomic_DNA"/>
</dbReference>
<dbReference type="SUPFAM" id="SSF57667">
    <property type="entry name" value="beta-beta-alpha zinc fingers"/>
    <property type="match status" value="1"/>
</dbReference>
<dbReference type="PANTHER" id="PTHR16515:SF49">
    <property type="entry name" value="GASTRULA ZINC FINGER PROTEIN XLCGF49.1-LIKE-RELATED"/>
    <property type="match status" value="1"/>
</dbReference>
<dbReference type="GO" id="GO:0003677">
    <property type="term" value="F:DNA binding"/>
    <property type="evidence" value="ECO:0007669"/>
    <property type="project" value="UniProtKB-KW"/>
</dbReference>
<evidence type="ECO:0000256" key="7">
    <source>
        <dbReference type="ARBA" id="ARBA00023242"/>
    </source>
</evidence>
<dbReference type="Gene3D" id="3.30.160.60">
    <property type="entry name" value="Classic Zinc Finger"/>
    <property type="match status" value="3"/>
</dbReference>
<gene>
    <name evidence="11" type="ORF">PHYEVI_LOCUS4945</name>
</gene>